<organism evidence="2 3">
    <name type="scientific">Sphingobacterium kitahiroshimense</name>
    <dbReference type="NCBI Taxonomy" id="470446"/>
    <lineage>
        <taxon>Bacteria</taxon>
        <taxon>Pseudomonadati</taxon>
        <taxon>Bacteroidota</taxon>
        <taxon>Sphingobacteriia</taxon>
        <taxon>Sphingobacteriales</taxon>
        <taxon>Sphingobacteriaceae</taxon>
        <taxon>Sphingobacterium</taxon>
    </lineage>
</organism>
<sequence length="99" mass="10685">MFFGGIVTTQAQLLPGVEFGLKGGVNLSSLKSGKKYFYSDNKIGYQAGIYGRVGVLGFHLQPEIYLSSRKTLAKTEGRGETDVKFTAIDIPVLLGNVLV</sequence>
<accession>A0ABV0BRH9</accession>
<feature type="domain" description="Outer membrane protein beta-barrel" evidence="1">
    <location>
        <begin position="11"/>
        <end position="94"/>
    </location>
</feature>
<dbReference type="RefSeq" id="WP_346580758.1">
    <property type="nucleotide sequence ID" value="NZ_JBDJNQ010000002.1"/>
</dbReference>
<name>A0ABV0BRH9_9SPHI</name>
<dbReference type="InterPro" id="IPR025665">
    <property type="entry name" value="Beta-barrel_OMP_2"/>
</dbReference>
<reference evidence="2 3" key="1">
    <citation type="submission" date="2024-04" db="EMBL/GenBank/DDBJ databases">
        <title>WGS of bacteria from Torrens River.</title>
        <authorList>
            <person name="Wyrsch E.R."/>
            <person name="Drigo B."/>
        </authorList>
    </citation>
    <scope>NUCLEOTIDE SEQUENCE [LARGE SCALE GENOMIC DNA]</scope>
    <source>
        <strain evidence="2 3">TWI391</strain>
    </source>
</reference>
<protein>
    <submittedName>
        <fullName evidence="2">Outer membrane beta-barrel protein</fullName>
    </submittedName>
</protein>
<dbReference type="Pfam" id="PF13568">
    <property type="entry name" value="OMP_b-brl_2"/>
    <property type="match status" value="1"/>
</dbReference>
<comment type="caution">
    <text evidence="2">The sequence shown here is derived from an EMBL/GenBank/DDBJ whole genome shotgun (WGS) entry which is preliminary data.</text>
</comment>
<dbReference type="EMBL" id="JBDJNQ010000002">
    <property type="protein sequence ID" value="MEN5376538.1"/>
    <property type="molecule type" value="Genomic_DNA"/>
</dbReference>
<dbReference type="Proteomes" id="UP001409291">
    <property type="component" value="Unassembled WGS sequence"/>
</dbReference>
<evidence type="ECO:0000313" key="2">
    <source>
        <dbReference type="EMBL" id="MEN5376538.1"/>
    </source>
</evidence>
<gene>
    <name evidence="2" type="ORF">ABE541_04610</name>
</gene>
<evidence type="ECO:0000259" key="1">
    <source>
        <dbReference type="Pfam" id="PF13568"/>
    </source>
</evidence>
<proteinExistence type="predicted"/>
<evidence type="ECO:0000313" key="3">
    <source>
        <dbReference type="Proteomes" id="UP001409291"/>
    </source>
</evidence>
<keyword evidence="3" id="KW-1185">Reference proteome</keyword>